<protein>
    <submittedName>
        <fullName evidence="1">Uncharacterized protein</fullName>
    </submittedName>
</protein>
<keyword evidence="2" id="KW-1185">Reference proteome</keyword>
<organism evidence="1 2">
    <name type="scientific">Rhizobium altiplani</name>
    <dbReference type="NCBI Taxonomy" id="1864509"/>
    <lineage>
        <taxon>Bacteria</taxon>
        <taxon>Pseudomonadati</taxon>
        <taxon>Pseudomonadota</taxon>
        <taxon>Alphaproteobacteria</taxon>
        <taxon>Hyphomicrobiales</taxon>
        <taxon>Rhizobiaceae</taxon>
        <taxon>Rhizobium/Agrobacterium group</taxon>
        <taxon>Rhizobium</taxon>
    </lineage>
</organism>
<dbReference type="RefSeq" id="WP_062372013.1">
    <property type="nucleotide sequence ID" value="NZ_LNCD01000101.1"/>
</dbReference>
<gene>
    <name evidence="1" type="ORF">AS026_12795</name>
</gene>
<proteinExistence type="predicted"/>
<dbReference type="AlphaFoldDB" id="A0A120FIR7"/>
<evidence type="ECO:0000313" key="2">
    <source>
        <dbReference type="Proteomes" id="UP000068164"/>
    </source>
</evidence>
<dbReference type="Proteomes" id="UP000068164">
    <property type="component" value="Unassembled WGS sequence"/>
</dbReference>
<dbReference type="OrthoDB" id="8383050at2"/>
<dbReference type="EMBL" id="LNCD01000101">
    <property type="protein sequence ID" value="KWV47944.1"/>
    <property type="molecule type" value="Genomic_DNA"/>
</dbReference>
<reference evidence="1 2" key="1">
    <citation type="submission" date="2015-11" db="EMBL/GenBank/DDBJ databases">
        <title>Draft Genome Sequence of the Strain BR 10423 (Rhizobium sp.) isolated from nodules of Mimosa pudica.</title>
        <authorList>
            <person name="Barauna A.C."/>
            <person name="Zilli J.E."/>
            <person name="Simoes-Araujo J.L."/>
            <person name="Reis V.M."/>
            <person name="James E.K."/>
            <person name="Reis F.B.Jr."/>
            <person name="Rouws L.F."/>
            <person name="Passos S.R."/>
            <person name="Gois S.R."/>
        </authorList>
    </citation>
    <scope>NUCLEOTIDE SEQUENCE [LARGE SCALE GENOMIC DNA]</scope>
    <source>
        <strain evidence="1 2">BR10423</strain>
    </source>
</reference>
<accession>A0A120FIR7</accession>
<sequence>MIDGLIADEHYWVRAKSADDGTLQVVQVSSVFGPTPEFFSVIVPGSDQHHSPEDFEFIAHILAPSG</sequence>
<evidence type="ECO:0000313" key="1">
    <source>
        <dbReference type="EMBL" id="KWV47944.1"/>
    </source>
</evidence>
<name>A0A120FIR7_9HYPH</name>
<comment type="caution">
    <text evidence="1">The sequence shown here is derived from an EMBL/GenBank/DDBJ whole genome shotgun (WGS) entry which is preliminary data.</text>
</comment>